<dbReference type="Proteomes" id="UP000242457">
    <property type="component" value="Unassembled WGS sequence"/>
</dbReference>
<protein>
    <submittedName>
        <fullName evidence="2">Uncharacterized protein</fullName>
    </submittedName>
</protein>
<dbReference type="EMBL" id="KZ288185">
    <property type="protein sequence ID" value="PBC34867.1"/>
    <property type="molecule type" value="Genomic_DNA"/>
</dbReference>
<gene>
    <name evidence="2" type="ORF">APICC_06542</name>
</gene>
<accession>A0A2A3ET41</accession>
<proteinExistence type="predicted"/>
<organism evidence="2 3">
    <name type="scientific">Apis cerana cerana</name>
    <name type="common">Oriental honeybee</name>
    <dbReference type="NCBI Taxonomy" id="94128"/>
    <lineage>
        <taxon>Eukaryota</taxon>
        <taxon>Metazoa</taxon>
        <taxon>Ecdysozoa</taxon>
        <taxon>Arthropoda</taxon>
        <taxon>Hexapoda</taxon>
        <taxon>Insecta</taxon>
        <taxon>Pterygota</taxon>
        <taxon>Neoptera</taxon>
        <taxon>Endopterygota</taxon>
        <taxon>Hymenoptera</taxon>
        <taxon>Apocrita</taxon>
        <taxon>Aculeata</taxon>
        <taxon>Apoidea</taxon>
        <taxon>Anthophila</taxon>
        <taxon>Apidae</taxon>
        <taxon>Apis</taxon>
    </lineage>
</organism>
<evidence type="ECO:0000313" key="3">
    <source>
        <dbReference type="Proteomes" id="UP000242457"/>
    </source>
</evidence>
<sequence>MYIMRKSHFFFVNIPALKSQKISKNPSKLYYNVCILYPNVSKIPRGEKLKPNIRRASGLLSYPRIGRSNAPVSNLNFNRRGMESDTDFQFYSAELDQAPDKDYEDSPAPKSLGRSMHAKHADRIPKEASWLISDRPRSSKDGSWKIDEGRSVYPAAFLLNSVGYVKYFDEILSLSSFVVQALIVIVLMY</sequence>
<keyword evidence="3" id="KW-1185">Reference proteome</keyword>
<evidence type="ECO:0000313" key="2">
    <source>
        <dbReference type="EMBL" id="PBC34867.1"/>
    </source>
</evidence>
<reference evidence="2 3" key="1">
    <citation type="submission" date="2014-07" db="EMBL/GenBank/DDBJ databases">
        <title>Genomic and transcriptomic analysis on Apis cerana provide comprehensive insights into honey bee biology.</title>
        <authorList>
            <person name="Diao Q."/>
            <person name="Sun L."/>
            <person name="Zheng H."/>
            <person name="Zheng H."/>
            <person name="Xu S."/>
            <person name="Wang S."/>
            <person name="Zeng Z."/>
            <person name="Hu F."/>
            <person name="Su S."/>
            <person name="Wu J."/>
        </authorList>
    </citation>
    <scope>NUCLEOTIDE SEQUENCE [LARGE SCALE GENOMIC DNA]</scope>
    <source>
        <tissue evidence="2">Pupae without intestine</tissue>
    </source>
</reference>
<feature type="region of interest" description="Disordered" evidence="1">
    <location>
        <begin position="99"/>
        <end position="121"/>
    </location>
</feature>
<dbReference type="OrthoDB" id="6430009at2759"/>
<dbReference type="AlphaFoldDB" id="A0A2A3ET41"/>
<evidence type="ECO:0000256" key="1">
    <source>
        <dbReference type="SAM" id="MobiDB-lite"/>
    </source>
</evidence>
<name>A0A2A3ET41_APICC</name>